<dbReference type="GO" id="GO:0000139">
    <property type="term" value="C:Golgi membrane"/>
    <property type="evidence" value="ECO:0007669"/>
    <property type="project" value="UniProtKB-SubCell"/>
</dbReference>
<dbReference type="Pfam" id="PF00535">
    <property type="entry name" value="Glycos_transf_2"/>
    <property type="match status" value="1"/>
</dbReference>
<sequence length="596" mass="67824">MFRKTSQFSSKTFLGCFGLLYLCGVFYFLHVAFHDRTEYDSEFEAADDADSVALGIGVVPPKLKFSSREALMAFRYKRYERAKRRPQRDGPGEMGKPVILTVEEQREADRLFAKETFNVVASNKVAMDRSIHDTRHPECKNVNYPKALPNASIVVVFCNEAFTPLVRTAHSIVNRSPPEYLHEVILLDDYSDRPELGDNLLEYVENTWPDGIVKVYRTNERSGLIRAKLAGAMLATGDVLIFLDAHCEVNNGWIEPILYRIKEKHSVVLCPMIDSINDKTLEYSDQGGVQIGGFSWNGHFTWRPIPKSIKQDLSPTDPVRSPTMAGGLLAVDRSYFFEIGGYDPGMDIWGGENLEISFRTWMCGGSLEFIPCSRVGHIFRSAHPYSFPDHKDVHGLNSKRLAEVWMDEYKRLFYMHRKDLLDKDAGDVSDRIALRKKLKCRSFKWYLENVYPEKYIIDENVKAWGYIRNPQSSLCLDLLGKDDKTVIPVGLFYCQISAGVGISSNQIFSWSQDNELRREEVCLDATPAGPDVLLLPCHGLKGHQEWYHNMESGIIKHVVTNKCLDHNNVGSSGKVSIQECDGKDSQIWAFEHYIES</sequence>
<dbReference type="GO" id="GO:0004653">
    <property type="term" value="F:polypeptide N-acetylgalactosaminyltransferase activity"/>
    <property type="evidence" value="ECO:0007669"/>
    <property type="project" value="TreeGrafter"/>
</dbReference>
<dbReference type="PANTHER" id="PTHR11675">
    <property type="entry name" value="N-ACETYLGALACTOSAMINYLTRANSFERASE"/>
    <property type="match status" value="1"/>
</dbReference>
<dbReference type="FunFam" id="3.90.550.10:FF:000021">
    <property type="entry name" value="Polypeptide N-acetylgalactosaminyltransferase"/>
    <property type="match status" value="1"/>
</dbReference>
<dbReference type="InterPro" id="IPR001173">
    <property type="entry name" value="Glyco_trans_2-like"/>
</dbReference>
<dbReference type="GO" id="GO:0046872">
    <property type="term" value="F:metal ion binding"/>
    <property type="evidence" value="ECO:0007669"/>
    <property type="project" value="UniProtKB-KW"/>
</dbReference>
<evidence type="ECO:0000256" key="4">
    <source>
        <dbReference type="ARBA" id="ARBA00005680"/>
    </source>
</evidence>
<evidence type="ECO:0000256" key="7">
    <source>
        <dbReference type="ARBA" id="ARBA00022692"/>
    </source>
</evidence>
<comment type="cofactor">
    <cofactor evidence="1 16">
        <name>Mn(2+)</name>
        <dbReference type="ChEBI" id="CHEBI:29035"/>
    </cofactor>
</comment>
<evidence type="ECO:0000256" key="3">
    <source>
        <dbReference type="ARBA" id="ARBA00004922"/>
    </source>
</evidence>
<evidence type="ECO:0000313" key="18">
    <source>
        <dbReference type="EMBL" id="KAK2162415.1"/>
    </source>
</evidence>
<dbReference type="InterPro" id="IPR000772">
    <property type="entry name" value="Ricin_B_lectin"/>
</dbReference>
<dbReference type="SUPFAM" id="SSF53448">
    <property type="entry name" value="Nucleotide-diphospho-sugar transferases"/>
    <property type="match status" value="1"/>
</dbReference>
<proteinExistence type="inferred from homology"/>
<comment type="similarity">
    <text evidence="4 16">Belongs to the glycosyltransferase 2 family. GalNAc-T subfamily.</text>
</comment>
<dbReference type="InterPro" id="IPR035992">
    <property type="entry name" value="Ricin_B-like_lectins"/>
</dbReference>
<reference evidence="18" key="1">
    <citation type="journal article" date="2023" name="Mol. Biol. Evol.">
        <title>Third-Generation Sequencing Reveals the Adaptive Role of the Epigenome in Three Deep-Sea Polychaetes.</title>
        <authorList>
            <person name="Perez M."/>
            <person name="Aroh O."/>
            <person name="Sun Y."/>
            <person name="Lan Y."/>
            <person name="Juniper S.K."/>
            <person name="Young C.R."/>
            <person name="Angers B."/>
            <person name="Qian P.Y."/>
        </authorList>
    </citation>
    <scope>NUCLEOTIDE SEQUENCE</scope>
    <source>
        <strain evidence="18">P08H-3</strain>
    </source>
</reference>
<feature type="transmembrane region" description="Helical" evidence="16">
    <location>
        <begin position="12"/>
        <end position="33"/>
    </location>
</feature>
<dbReference type="EC" id="2.4.1.-" evidence="16"/>
<dbReference type="Pfam" id="PF00652">
    <property type="entry name" value="Ricin_B_lectin"/>
    <property type="match status" value="1"/>
</dbReference>
<keyword evidence="19" id="KW-1185">Reference proteome</keyword>
<dbReference type="InterPro" id="IPR045885">
    <property type="entry name" value="GalNAc-T"/>
</dbReference>
<evidence type="ECO:0000256" key="2">
    <source>
        <dbReference type="ARBA" id="ARBA00004323"/>
    </source>
</evidence>
<evidence type="ECO:0000256" key="12">
    <source>
        <dbReference type="ARBA" id="ARBA00023034"/>
    </source>
</evidence>
<evidence type="ECO:0000256" key="6">
    <source>
        <dbReference type="ARBA" id="ARBA00022679"/>
    </source>
</evidence>
<dbReference type="GO" id="GO:0006493">
    <property type="term" value="P:protein O-linked glycosylation"/>
    <property type="evidence" value="ECO:0007669"/>
    <property type="project" value="TreeGrafter"/>
</dbReference>
<accession>A0AAD9NA12</accession>
<evidence type="ECO:0000256" key="8">
    <source>
        <dbReference type="ARBA" id="ARBA00022723"/>
    </source>
</evidence>
<keyword evidence="12 16" id="KW-0333">Golgi apparatus</keyword>
<dbReference type="AlphaFoldDB" id="A0AAD9NA12"/>
<keyword evidence="15 16" id="KW-0464">Manganese</keyword>
<feature type="domain" description="Ricin B lectin" evidence="17">
    <location>
        <begin position="462"/>
        <end position="591"/>
    </location>
</feature>
<evidence type="ECO:0000259" key="17">
    <source>
        <dbReference type="SMART" id="SM00458"/>
    </source>
</evidence>
<dbReference type="Proteomes" id="UP001208570">
    <property type="component" value="Unassembled WGS sequence"/>
</dbReference>
<evidence type="ECO:0000256" key="9">
    <source>
        <dbReference type="ARBA" id="ARBA00022734"/>
    </source>
</evidence>
<dbReference type="Gene3D" id="2.80.10.50">
    <property type="match status" value="1"/>
</dbReference>
<dbReference type="CDD" id="cd23459">
    <property type="entry name" value="beta-trefoil_Ricin_Pgant1-like"/>
    <property type="match status" value="1"/>
</dbReference>
<comment type="subcellular location">
    <subcellularLocation>
        <location evidence="2 16">Golgi apparatus membrane</location>
        <topology evidence="2 16">Single-pass type II membrane protein</topology>
    </subcellularLocation>
</comment>
<dbReference type="PROSITE" id="PS50231">
    <property type="entry name" value="RICIN_B_LECTIN"/>
    <property type="match status" value="1"/>
</dbReference>
<name>A0AAD9NA12_9ANNE</name>
<evidence type="ECO:0000313" key="19">
    <source>
        <dbReference type="Proteomes" id="UP001208570"/>
    </source>
</evidence>
<dbReference type="SMART" id="SM00458">
    <property type="entry name" value="RICIN"/>
    <property type="match status" value="1"/>
</dbReference>
<dbReference type="Gene3D" id="3.90.550.10">
    <property type="entry name" value="Spore Coat Polysaccharide Biosynthesis Protein SpsA, Chain A"/>
    <property type="match status" value="1"/>
</dbReference>
<keyword evidence="6 16" id="KW-0808">Transferase</keyword>
<evidence type="ECO:0000256" key="13">
    <source>
        <dbReference type="ARBA" id="ARBA00023136"/>
    </source>
</evidence>
<dbReference type="PANTHER" id="PTHR11675:SF43">
    <property type="entry name" value="POLYPEPTIDE N-ACETYLGALACTOSAMINYLTRANSFERASE 1"/>
    <property type="match status" value="1"/>
</dbReference>
<dbReference type="InterPro" id="IPR029044">
    <property type="entry name" value="Nucleotide-diphossugar_trans"/>
</dbReference>
<keyword evidence="13 16" id="KW-0472">Membrane</keyword>
<evidence type="ECO:0000256" key="14">
    <source>
        <dbReference type="ARBA" id="ARBA00023157"/>
    </source>
</evidence>
<comment type="pathway">
    <text evidence="3 16">Protein modification; protein glycosylation.</text>
</comment>
<keyword evidence="14 16" id="KW-1015">Disulfide bond</keyword>
<keyword evidence="7 16" id="KW-0812">Transmembrane</keyword>
<keyword evidence="8" id="KW-0479">Metal-binding</keyword>
<evidence type="ECO:0000256" key="1">
    <source>
        <dbReference type="ARBA" id="ARBA00001936"/>
    </source>
</evidence>
<keyword evidence="11 16" id="KW-1133">Transmembrane helix</keyword>
<evidence type="ECO:0000256" key="5">
    <source>
        <dbReference type="ARBA" id="ARBA00022676"/>
    </source>
</evidence>
<evidence type="ECO:0000256" key="10">
    <source>
        <dbReference type="ARBA" id="ARBA00022968"/>
    </source>
</evidence>
<dbReference type="CDD" id="cd02510">
    <property type="entry name" value="pp-GalNAc-T"/>
    <property type="match status" value="1"/>
</dbReference>
<dbReference type="GO" id="GO:0030246">
    <property type="term" value="F:carbohydrate binding"/>
    <property type="evidence" value="ECO:0007669"/>
    <property type="project" value="UniProtKB-KW"/>
</dbReference>
<comment type="caution">
    <text evidence="18">The sequence shown here is derived from an EMBL/GenBank/DDBJ whole genome shotgun (WGS) entry which is preliminary data.</text>
</comment>
<dbReference type="SUPFAM" id="SSF50370">
    <property type="entry name" value="Ricin B-like lectins"/>
    <property type="match status" value="1"/>
</dbReference>
<keyword evidence="10" id="KW-0735">Signal-anchor</keyword>
<dbReference type="EMBL" id="JAODUP010000099">
    <property type="protein sequence ID" value="KAK2162415.1"/>
    <property type="molecule type" value="Genomic_DNA"/>
</dbReference>
<evidence type="ECO:0000256" key="16">
    <source>
        <dbReference type="RuleBase" id="RU361242"/>
    </source>
</evidence>
<gene>
    <name evidence="18" type="ORF">LSH36_99g05003</name>
</gene>
<organism evidence="18 19">
    <name type="scientific">Paralvinella palmiformis</name>
    <dbReference type="NCBI Taxonomy" id="53620"/>
    <lineage>
        <taxon>Eukaryota</taxon>
        <taxon>Metazoa</taxon>
        <taxon>Spiralia</taxon>
        <taxon>Lophotrochozoa</taxon>
        <taxon>Annelida</taxon>
        <taxon>Polychaeta</taxon>
        <taxon>Sedentaria</taxon>
        <taxon>Canalipalpata</taxon>
        <taxon>Terebellida</taxon>
        <taxon>Terebelliformia</taxon>
        <taxon>Alvinellidae</taxon>
        <taxon>Paralvinella</taxon>
    </lineage>
</organism>
<keyword evidence="5 16" id="KW-0328">Glycosyltransferase</keyword>
<protein>
    <recommendedName>
        <fullName evidence="16">Polypeptide N-acetylgalactosaminyltransferase</fullName>
        <ecNumber evidence="16">2.4.1.-</ecNumber>
    </recommendedName>
    <alternativeName>
        <fullName evidence="16">Protein-UDP acetylgalactosaminyltransferase</fullName>
    </alternativeName>
</protein>
<evidence type="ECO:0000256" key="15">
    <source>
        <dbReference type="ARBA" id="ARBA00023211"/>
    </source>
</evidence>
<keyword evidence="9 16" id="KW-0430">Lectin</keyword>
<evidence type="ECO:0000256" key="11">
    <source>
        <dbReference type="ARBA" id="ARBA00022989"/>
    </source>
</evidence>